<feature type="signal peptide" evidence="1">
    <location>
        <begin position="1"/>
        <end position="16"/>
    </location>
</feature>
<evidence type="ECO:0000256" key="1">
    <source>
        <dbReference type="SAM" id="SignalP"/>
    </source>
</evidence>
<organism evidence="2 3">
    <name type="scientific">Penicilliopsis zonata CBS 506.65</name>
    <dbReference type="NCBI Taxonomy" id="1073090"/>
    <lineage>
        <taxon>Eukaryota</taxon>
        <taxon>Fungi</taxon>
        <taxon>Dikarya</taxon>
        <taxon>Ascomycota</taxon>
        <taxon>Pezizomycotina</taxon>
        <taxon>Eurotiomycetes</taxon>
        <taxon>Eurotiomycetidae</taxon>
        <taxon>Eurotiales</taxon>
        <taxon>Aspergillaceae</taxon>
        <taxon>Penicilliopsis</taxon>
    </lineage>
</organism>
<dbReference type="Proteomes" id="UP000184188">
    <property type="component" value="Unassembled WGS sequence"/>
</dbReference>
<reference evidence="3" key="1">
    <citation type="journal article" date="2017" name="Genome Biol.">
        <title>Comparative genomics reveals high biological diversity and specific adaptations in the industrially and medically important fungal genus Aspergillus.</title>
        <authorList>
            <person name="de Vries R.P."/>
            <person name="Riley R."/>
            <person name="Wiebenga A."/>
            <person name="Aguilar-Osorio G."/>
            <person name="Amillis S."/>
            <person name="Uchima C.A."/>
            <person name="Anderluh G."/>
            <person name="Asadollahi M."/>
            <person name="Askin M."/>
            <person name="Barry K."/>
            <person name="Battaglia E."/>
            <person name="Bayram O."/>
            <person name="Benocci T."/>
            <person name="Braus-Stromeyer S.A."/>
            <person name="Caldana C."/>
            <person name="Canovas D."/>
            <person name="Cerqueira G.C."/>
            <person name="Chen F."/>
            <person name="Chen W."/>
            <person name="Choi C."/>
            <person name="Clum A."/>
            <person name="Dos Santos R.A."/>
            <person name="Damasio A.R."/>
            <person name="Diallinas G."/>
            <person name="Emri T."/>
            <person name="Fekete E."/>
            <person name="Flipphi M."/>
            <person name="Freyberg S."/>
            <person name="Gallo A."/>
            <person name="Gournas C."/>
            <person name="Habgood R."/>
            <person name="Hainaut M."/>
            <person name="Harispe M.L."/>
            <person name="Henrissat B."/>
            <person name="Hilden K.S."/>
            <person name="Hope R."/>
            <person name="Hossain A."/>
            <person name="Karabika E."/>
            <person name="Karaffa L."/>
            <person name="Karanyi Z."/>
            <person name="Krasevec N."/>
            <person name="Kuo A."/>
            <person name="Kusch H."/>
            <person name="LaButti K."/>
            <person name="Lagendijk E.L."/>
            <person name="Lapidus A."/>
            <person name="Levasseur A."/>
            <person name="Lindquist E."/>
            <person name="Lipzen A."/>
            <person name="Logrieco A.F."/>
            <person name="MacCabe A."/>
            <person name="Maekelae M.R."/>
            <person name="Malavazi I."/>
            <person name="Melin P."/>
            <person name="Meyer V."/>
            <person name="Mielnichuk N."/>
            <person name="Miskei M."/>
            <person name="Molnar A.P."/>
            <person name="Mule G."/>
            <person name="Ngan C.Y."/>
            <person name="Orejas M."/>
            <person name="Orosz E."/>
            <person name="Ouedraogo J.P."/>
            <person name="Overkamp K.M."/>
            <person name="Park H.-S."/>
            <person name="Perrone G."/>
            <person name="Piumi F."/>
            <person name="Punt P.J."/>
            <person name="Ram A.F."/>
            <person name="Ramon A."/>
            <person name="Rauscher S."/>
            <person name="Record E."/>
            <person name="Riano-Pachon D.M."/>
            <person name="Robert V."/>
            <person name="Roehrig J."/>
            <person name="Ruller R."/>
            <person name="Salamov A."/>
            <person name="Salih N.S."/>
            <person name="Samson R.A."/>
            <person name="Sandor E."/>
            <person name="Sanguinetti M."/>
            <person name="Schuetze T."/>
            <person name="Sepcic K."/>
            <person name="Shelest E."/>
            <person name="Sherlock G."/>
            <person name="Sophianopoulou V."/>
            <person name="Squina F.M."/>
            <person name="Sun H."/>
            <person name="Susca A."/>
            <person name="Todd R.B."/>
            <person name="Tsang A."/>
            <person name="Unkles S.E."/>
            <person name="van de Wiele N."/>
            <person name="van Rossen-Uffink D."/>
            <person name="Oliveira J.V."/>
            <person name="Vesth T.C."/>
            <person name="Visser J."/>
            <person name="Yu J.-H."/>
            <person name="Zhou M."/>
            <person name="Andersen M.R."/>
            <person name="Archer D.B."/>
            <person name="Baker S.E."/>
            <person name="Benoit I."/>
            <person name="Brakhage A.A."/>
            <person name="Braus G.H."/>
            <person name="Fischer R."/>
            <person name="Frisvad J.C."/>
            <person name="Goldman G.H."/>
            <person name="Houbraken J."/>
            <person name="Oakley B."/>
            <person name="Pocsi I."/>
            <person name="Scazzocchio C."/>
            <person name="Seiboth B."/>
            <person name="vanKuyk P.A."/>
            <person name="Wortman J."/>
            <person name="Dyer P.S."/>
            <person name="Grigoriev I.V."/>
        </authorList>
    </citation>
    <scope>NUCLEOTIDE SEQUENCE [LARGE SCALE GENOMIC DNA]</scope>
    <source>
        <strain evidence="3">CBS 506.65</strain>
    </source>
</reference>
<dbReference type="RefSeq" id="XP_022582319.1">
    <property type="nucleotide sequence ID" value="XM_022722748.1"/>
</dbReference>
<accession>A0A1L9SKQ1</accession>
<protein>
    <recommendedName>
        <fullName evidence="4">Secreted protein</fullName>
    </recommendedName>
</protein>
<evidence type="ECO:0000313" key="3">
    <source>
        <dbReference type="Proteomes" id="UP000184188"/>
    </source>
</evidence>
<dbReference type="GeneID" id="34609213"/>
<keyword evidence="1" id="KW-0732">Signal</keyword>
<dbReference type="VEuPathDB" id="FungiDB:ASPZODRAFT_131391"/>
<dbReference type="EMBL" id="KV878340">
    <property type="protein sequence ID" value="OJJ47809.1"/>
    <property type="molecule type" value="Genomic_DNA"/>
</dbReference>
<gene>
    <name evidence="2" type="ORF">ASPZODRAFT_131391</name>
</gene>
<dbReference type="AlphaFoldDB" id="A0A1L9SKQ1"/>
<keyword evidence="3" id="KW-1185">Reference proteome</keyword>
<name>A0A1L9SKQ1_9EURO</name>
<sequence length="105" mass="11391">MSGAVSFLSLLHLACCTVPVSAPSSSQGAAGQPECLSYNARRNEGILITSKKAPLFPLIFFLKVCTKKCLEQGSSESLNYQSMPITLCRVWPCHSDLLINNQEIS</sequence>
<proteinExistence type="predicted"/>
<feature type="chain" id="PRO_5012679649" description="Secreted protein" evidence="1">
    <location>
        <begin position="17"/>
        <end position="105"/>
    </location>
</feature>
<evidence type="ECO:0008006" key="4">
    <source>
        <dbReference type="Google" id="ProtNLM"/>
    </source>
</evidence>
<evidence type="ECO:0000313" key="2">
    <source>
        <dbReference type="EMBL" id="OJJ47809.1"/>
    </source>
</evidence>